<name>A0ACC2NTF3_9HYME</name>
<sequence length="244" mass="28515">MNQLALESESTDGLDSIDLYVCNYCTELFSSENTLKAHQMNHQILVGNDCDSCKTKFKSRYELRYHNCIKKFIYSVCGDTLPSLQKKEKHELDHHHKEHGHLCEECGNNFQDKINLKQHIKTEHSESIKEFTCTKCPRKFKYKTRLDHHVRSSHSTKEHICQDCNFHFKNAVVLKHHVIHEHSGINAKVRCSEFNARVPVHSLRKHMDTHKVLEIKVSVMCDSCLELLSTQELMENHKKVSYTV</sequence>
<accession>A0ACC2NTF3</accession>
<protein>
    <submittedName>
        <fullName evidence="1">Uncharacterized protein</fullName>
    </submittedName>
</protein>
<proteinExistence type="predicted"/>
<dbReference type="EMBL" id="CM056743">
    <property type="protein sequence ID" value="KAJ8674529.1"/>
    <property type="molecule type" value="Genomic_DNA"/>
</dbReference>
<organism evidence="1 2">
    <name type="scientific">Eretmocerus hayati</name>
    <dbReference type="NCBI Taxonomy" id="131215"/>
    <lineage>
        <taxon>Eukaryota</taxon>
        <taxon>Metazoa</taxon>
        <taxon>Ecdysozoa</taxon>
        <taxon>Arthropoda</taxon>
        <taxon>Hexapoda</taxon>
        <taxon>Insecta</taxon>
        <taxon>Pterygota</taxon>
        <taxon>Neoptera</taxon>
        <taxon>Endopterygota</taxon>
        <taxon>Hymenoptera</taxon>
        <taxon>Apocrita</taxon>
        <taxon>Proctotrupomorpha</taxon>
        <taxon>Chalcidoidea</taxon>
        <taxon>Aphelinidae</taxon>
        <taxon>Aphelininae</taxon>
        <taxon>Eretmocerus</taxon>
    </lineage>
</organism>
<gene>
    <name evidence="1" type="ORF">QAD02_005791</name>
</gene>
<reference evidence="1" key="1">
    <citation type="submission" date="2023-04" db="EMBL/GenBank/DDBJ databases">
        <title>A chromosome-level genome assembly of the parasitoid wasp Eretmocerus hayati.</title>
        <authorList>
            <person name="Zhong Y."/>
            <person name="Liu S."/>
            <person name="Liu Y."/>
        </authorList>
    </citation>
    <scope>NUCLEOTIDE SEQUENCE</scope>
    <source>
        <strain evidence="1">ZJU_SS_LIU_2023</strain>
    </source>
</reference>
<dbReference type="Proteomes" id="UP001239111">
    <property type="component" value="Chromosome 3"/>
</dbReference>
<comment type="caution">
    <text evidence="1">The sequence shown here is derived from an EMBL/GenBank/DDBJ whole genome shotgun (WGS) entry which is preliminary data.</text>
</comment>
<evidence type="ECO:0000313" key="1">
    <source>
        <dbReference type="EMBL" id="KAJ8674529.1"/>
    </source>
</evidence>
<keyword evidence="2" id="KW-1185">Reference proteome</keyword>
<evidence type="ECO:0000313" key="2">
    <source>
        <dbReference type="Proteomes" id="UP001239111"/>
    </source>
</evidence>